<dbReference type="Gene3D" id="3.30.70.100">
    <property type="match status" value="1"/>
</dbReference>
<comment type="caution">
    <text evidence="2">The sequence shown here is derived from an EMBL/GenBank/DDBJ whole genome shotgun (WGS) entry which is preliminary data.</text>
</comment>
<evidence type="ECO:0000313" key="2">
    <source>
        <dbReference type="EMBL" id="MBB3973079.1"/>
    </source>
</evidence>
<name>A0A7W6D6E5_9HYPH</name>
<keyword evidence="3" id="KW-1185">Reference proteome</keyword>
<dbReference type="Proteomes" id="UP000528964">
    <property type="component" value="Unassembled WGS sequence"/>
</dbReference>
<gene>
    <name evidence="2" type="ORF">GGR24_001736</name>
</gene>
<dbReference type="PROSITE" id="PS51725">
    <property type="entry name" value="ABM"/>
    <property type="match status" value="1"/>
</dbReference>
<proteinExistence type="predicted"/>
<feature type="domain" description="ABM" evidence="1">
    <location>
        <begin position="2"/>
        <end position="100"/>
    </location>
</feature>
<dbReference type="EMBL" id="JACIDR010000002">
    <property type="protein sequence ID" value="MBB3973079.1"/>
    <property type="molecule type" value="Genomic_DNA"/>
</dbReference>
<evidence type="ECO:0000259" key="1">
    <source>
        <dbReference type="PROSITE" id="PS51725"/>
    </source>
</evidence>
<protein>
    <submittedName>
        <fullName evidence="2">Heme-degrading monooxygenase HmoA</fullName>
    </submittedName>
</protein>
<accession>A0A7W6D6E5</accession>
<keyword evidence="2" id="KW-0503">Monooxygenase</keyword>
<sequence>MFVAMNRFKVFAKDAEAFEAVWRDRDRRLDEVPGFVEFALLKGPEAEDTVLYASHTIWRSRADFEAWTRSEAFRAAHRNAGDNKPMYAGHPQFEGFESVLVEKKQKDAA</sequence>
<dbReference type="GO" id="GO:0004497">
    <property type="term" value="F:monooxygenase activity"/>
    <property type="evidence" value="ECO:0007669"/>
    <property type="project" value="UniProtKB-KW"/>
</dbReference>
<dbReference type="Pfam" id="PF03992">
    <property type="entry name" value="ABM"/>
    <property type="match status" value="1"/>
</dbReference>
<dbReference type="RefSeq" id="WP_183394935.1">
    <property type="nucleotide sequence ID" value="NZ_JACIDR010000002.1"/>
</dbReference>
<dbReference type="InterPro" id="IPR011008">
    <property type="entry name" value="Dimeric_a/b-barrel"/>
</dbReference>
<dbReference type="InterPro" id="IPR007138">
    <property type="entry name" value="ABM_dom"/>
</dbReference>
<dbReference type="PANTHER" id="PTHR34474">
    <property type="entry name" value="SIGNAL TRANSDUCTION PROTEIN TRAP"/>
    <property type="match status" value="1"/>
</dbReference>
<dbReference type="PANTHER" id="PTHR34474:SF2">
    <property type="entry name" value="SIGNAL TRANSDUCTION PROTEIN TRAP"/>
    <property type="match status" value="1"/>
</dbReference>
<evidence type="ECO:0000313" key="3">
    <source>
        <dbReference type="Proteomes" id="UP000528964"/>
    </source>
</evidence>
<keyword evidence="2" id="KW-0560">Oxidoreductase</keyword>
<dbReference type="AlphaFoldDB" id="A0A7W6D6E5"/>
<dbReference type="InterPro" id="IPR050404">
    <property type="entry name" value="Heme-degrading_MO"/>
</dbReference>
<organism evidence="2 3">
    <name type="scientific">Hansschlegelia beijingensis</name>
    <dbReference type="NCBI Taxonomy" id="1133344"/>
    <lineage>
        <taxon>Bacteria</taxon>
        <taxon>Pseudomonadati</taxon>
        <taxon>Pseudomonadota</taxon>
        <taxon>Alphaproteobacteria</taxon>
        <taxon>Hyphomicrobiales</taxon>
        <taxon>Methylopilaceae</taxon>
        <taxon>Hansschlegelia</taxon>
    </lineage>
</organism>
<dbReference type="SUPFAM" id="SSF54909">
    <property type="entry name" value="Dimeric alpha+beta barrel"/>
    <property type="match status" value="1"/>
</dbReference>
<reference evidence="2 3" key="1">
    <citation type="submission" date="2020-08" db="EMBL/GenBank/DDBJ databases">
        <title>Genomic Encyclopedia of Type Strains, Phase IV (KMG-IV): sequencing the most valuable type-strain genomes for metagenomic binning, comparative biology and taxonomic classification.</title>
        <authorList>
            <person name="Goeker M."/>
        </authorList>
    </citation>
    <scope>NUCLEOTIDE SEQUENCE [LARGE SCALE GENOMIC DNA]</scope>
    <source>
        <strain evidence="2 3">DSM 25481</strain>
    </source>
</reference>